<sequence>MSSSKFGMPSMQEILELAKLLRKNGDKVLNGTCKLSLSSKLLHNLNYAFTFIIDDSKDFESSFQVCNSSEIEIFRDLKFLHDFVQKTIWLKITHTQNEQKKIIDITKFRHLRYLELQKICIDLVNGIQGVRGQLESITCTGAGGVGTIGRLLVACGGDAGVGFVWASLNRLVLPYNGLGRLDKSLELAPWLQILDLSHNYLTVAGELNCLPSLKFANLGYNKLEVVPVFNKAAYRTLRVLVLKNNFIDNLNGLEGLDCLAELDLSYNCLSEHSVLWPIEAMSSLQWISLEGNPLSYHQRHRILTMKYLHASLAESKFILDQSPLSKSEKLLVSENRLYTIRSAASPCRDNLSTTPLSTSMISDTTTASIETPVSISSMTTDVVINNTSKTMMKIKKKRNLQEAIIADDDECDDKTIDTSILSASYSDPSTDHLETKKKMLALREKFGNDNWLSSHAGSFVQDIMGIERTTGVVLSSTPSMEASSFIQADRININNETEHWNSPGASSEYAEKKIDDEKTINENTDQLINQIEENSTILEEDTNQQIKSNIETCYDSEDEEGELYLVQKIKNNDEEEMEEIFLIISQDLIKERDSITRKIKYRWSTDSVLSCVMGRGEKTTIDLIFDTARRDRQNRTYFVEPEDAIKIVKTISDWSEKRPILLKVFKCMKCSTHFSQDPDYFSTATPSTISQIKPPTCPSCDSNLVIQTDELLTPKKDAKNSIENNSSPCKTDISNDNNEDNQIDTNLQRSASYSSIGGKEGGALSVTISLVNSDSRRSATSLEESRESTPSANTLPRKCDSDIEILSNPSQSSIEVLDDGTKSTSTPSRKRSSEERRIAVAPSLLTIPDVAPVMPGLTESSSSGSLTDSVCTAYENKNIKNSDKIVGEQNIKNEAEKDSSYTPVANITSMLGGLLESMKIGTTKGSPIKLDNSTELFISDIEYSYTDFCSVDHRIKLHLILNVFEQENEELVLFLRSEILMQNQTRTFPGCIVLSTLKMYVLKIIGQEGDDPQNWLQKEISWTTDRLRTFAPLPFKQGVLIELQQPNKIADESSNLTLMCILQDFQRTSNVLFYLTDLSLPNSCEVEFSIPEQCTTSIHNLMSLSAYHRNGDAVRILALFSSATLKLEDNEKKLNIGGLVITTSSLILTEDKIHWLLPESNETPIKFTEQAISNLIEVIFDESSLGLSFLDEVAGIEELWTLKFVSTGAAEAVVNAIQPPWEELFSVPLQITTKTQIIPSTDQKS</sequence>
<evidence type="ECO:0000256" key="3">
    <source>
        <dbReference type="ARBA" id="ARBA00020683"/>
    </source>
</evidence>
<proteinExistence type="inferred from homology"/>
<dbReference type="PROSITE" id="PS51450">
    <property type="entry name" value="LRR"/>
    <property type="match status" value="2"/>
</dbReference>
<keyword evidence="13" id="KW-1185">Reference proteome</keyword>
<feature type="region of interest" description="Disordered" evidence="8">
    <location>
        <begin position="715"/>
        <end position="743"/>
    </location>
</feature>
<evidence type="ECO:0000313" key="12">
    <source>
        <dbReference type="EMBL" id="KAF7994821.1"/>
    </source>
</evidence>
<comment type="similarity">
    <text evidence="2">Belongs to the STK11IP family.</text>
</comment>
<evidence type="ECO:0000256" key="7">
    <source>
        <dbReference type="SAM" id="Coils"/>
    </source>
</evidence>
<dbReference type="OrthoDB" id="7451790at2759"/>
<evidence type="ECO:0000313" key="13">
    <source>
        <dbReference type="Proteomes" id="UP000639338"/>
    </source>
</evidence>
<keyword evidence="7" id="KW-0175">Coiled coil</keyword>
<name>A0A834XYX6_APHGI</name>
<dbReference type="Pfam" id="PF15904">
    <property type="entry name" value="LIP1"/>
    <property type="match status" value="1"/>
</dbReference>
<dbReference type="InterPro" id="IPR032675">
    <property type="entry name" value="LRR_dom_sf"/>
</dbReference>
<evidence type="ECO:0000256" key="5">
    <source>
        <dbReference type="ARBA" id="ARBA00022614"/>
    </source>
</evidence>
<evidence type="ECO:0000256" key="6">
    <source>
        <dbReference type="ARBA" id="ARBA00022737"/>
    </source>
</evidence>
<dbReference type="GO" id="GO:0005737">
    <property type="term" value="C:cytoplasm"/>
    <property type="evidence" value="ECO:0007669"/>
    <property type="project" value="UniProtKB-SubCell"/>
</dbReference>
<evidence type="ECO:0000259" key="9">
    <source>
        <dbReference type="Pfam" id="PF15904"/>
    </source>
</evidence>
<dbReference type="PANTHER" id="PTHR15454:SF69">
    <property type="entry name" value="SERINE_THREONINE-PROTEIN KINASE 11-INTERACTING PROTEIN"/>
    <property type="match status" value="1"/>
</dbReference>
<comment type="subcellular location">
    <subcellularLocation>
        <location evidence="1">Cytoplasm</location>
    </subcellularLocation>
</comment>
<evidence type="ECO:0000259" key="10">
    <source>
        <dbReference type="Pfam" id="PF23142"/>
    </source>
</evidence>
<feature type="domain" description="STK11-interacting protein C-terminal PH" evidence="11">
    <location>
        <begin position="1171"/>
        <end position="1233"/>
    </location>
</feature>
<dbReference type="EMBL" id="JACMRX010000002">
    <property type="protein sequence ID" value="KAF7994821.1"/>
    <property type="molecule type" value="Genomic_DNA"/>
</dbReference>
<feature type="compositionally biased region" description="Polar residues" evidence="8">
    <location>
        <begin position="774"/>
        <end position="794"/>
    </location>
</feature>
<reference evidence="12 13" key="1">
    <citation type="submission" date="2020-08" db="EMBL/GenBank/DDBJ databases">
        <title>Aphidius gifuensis genome sequencing and assembly.</title>
        <authorList>
            <person name="Du Z."/>
        </authorList>
    </citation>
    <scope>NUCLEOTIDE SEQUENCE [LARGE SCALE GENOMIC DNA]</scope>
    <source>
        <strain evidence="12">YNYX2018</strain>
        <tissue evidence="12">Adults</tissue>
    </source>
</reference>
<keyword evidence="6" id="KW-0677">Repeat</keyword>
<evidence type="ECO:0000256" key="8">
    <source>
        <dbReference type="SAM" id="MobiDB-lite"/>
    </source>
</evidence>
<keyword evidence="4" id="KW-0963">Cytoplasm</keyword>
<dbReference type="AlphaFoldDB" id="A0A834XYX6"/>
<protein>
    <recommendedName>
        <fullName evidence="3">Serine/threonine-protein kinase 11-interacting protein</fullName>
    </recommendedName>
</protein>
<dbReference type="Gene3D" id="3.80.10.10">
    <property type="entry name" value="Ribonuclease Inhibitor"/>
    <property type="match status" value="1"/>
</dbReference>
<evidence type="ECO:0000256" key="1">
    <source>
        <dbReference type="ARBA" id="ARBA00004496"/>
    </source>
</evidence>
<dbReference type="Proteomes" id="UP000639338">
    <property type="component" value="Unassembled WGS sequence"/>
</dbReference>
<dbReference type="InterPro" id="IPR001611">
    <property type="entry name" value="Leu-rich_rpt"/>
</dbReference>
<dbReference type="SUPFAM" id="SSF52058">
    <property type="entry name" value="L domain-like"/>
    <property type="match status" value="1"/>
</dbReference>
<feature type="domain" description="PLEKHM2 PH" evidence="10">
    <location>
        <begin position="950"/>
        <end position="1022"/>
    </location>
</feature>
<dbReference type="PANTHER" id="PTHR15454">
    <property type="entry name" value="NISCHARIN RELATED"/>
    <property type="match status" value="1"/>
</dbReference>
<organism evidence="12 13">
    <name type="scientific">Aphidius gifuensis</name>
    <name type="common">Parasitoid wasp</name>
    <dbReference type="NCBI Taxonomy" id="684658"/>
    <lineage>
        <taxon>Eukaryota</taxon>
        <taxon>Metazoa</taxon>
        <taxon>Ecdysozoa</taxon>
        <taxon>Arthropoda</taxon>
        <taxon>Hexapoda</taxon>
        <taxon>Insecta</taxon>
        <taxon>Pterygota</taxon>
        <taxon>Neoptera</taxon>
        <taxon>Endopterygota</taxon>
        <taxon>Hymenoptera</taxon>
        <taxon>Apocrita</taxon>
        <taxon>Ichneumonoidea</taxon>
        <taxon>Braconidae</taxon>
        <taxon>Aphidiinae</taxon>
        <taxon>Aphidius</taxon>
    </lineage>
</organism>
<dbReference type="InterPro" id="IPR031782">
    <property type="entry name" value="LIP1_N"/>
</dbReference>
<feature type="compositionally biased region" description="Polar residues" evidence="8">
    <location>
        <begin position="721"/>
        <end position="736"/>
    </location>
</feature>
<dbReference type="InterPro" id="IPR057288">
    <property type="entry name" value="PH_PLEKHM2"/>
</dbReference>
<dbReference type="Pfam" id="PF23142">
    <property type="entry name" value="PH_PLEKHM2"/>
    <property type="match status" value="1"/>
</dbReference>
<comment type="caution">
    <text evidence="12">The sequence shown here is derived from an EMBL/GenBank/DDBJ whole genome shotgun (WGS) entry which is preliminary data.</text>
</comment>
<evidence type="ECO:0000256" key="4">
    <source>
        <dbReference type="ARBA" id="ARBA00022490"/>
    </source>
</evidence>
<keyword evidence="5" id="KW-0433">Leucine-rich repeat</keyword>
<evidence type="ECO:0000256" key="2">
    <source>
        <dbReference type="ARBA" id="ARBA00008771"/>
    </source>
</evidence>
<dbReference type="InterPro" id="IPR057676">
    <property type="entry name" value="PH_S11IP_C"/>
</dbReference>
<dbReference type="Pfam" id="PF25624">
    <property type="entry name" value="PH_S11IP_C"/>
    <property type="match status" value="1"/>
</dbReference>
<feature type="region of interest" description="Disordered" evidence="8">
    <location>
        <begin position="774"/>
        <end position="837"/>
    </location>
</feature>
<feature type="domain" description="LKB1 serine/threonine kinase interacting protein 1 N-terminal" evidence="9">
    <location>
        <begin position="14"/>
        <end position="95"/>
    </location>
</feature>
<accession>A0A834XYX6</accession>
<feature type="coiled-coil region" evidence="7">
    <location>
        <begin position="514"/>
        <end position="541"/>
    </location>
</feature>
<gene>
    <name evidence="12" type="ORF">HCN44_004293</name>
</gene>
<evidence type="ECO:0000259" key="11">
    <source>
        <dbReference type="Pfam" id="PF25624"/>
    </source>
</evidence>